<feature type="domain" description="EGF-like" evidence="10">
    <location>
        <begin position="2013"/>
        <end position="2054"/>
    </location>
</feature>
<dbReference type="InterPro" id="IPR000313">
    <property type="entry name" value="PWWP_dom"/>
</dbReference>
<keyword evidence="13" id="KW-1185">Reference proteome</keyword>
<dbReference type="GeneID" id="118421853"/>
<dbReference type="SMART" id="SM00181">
    <property type="entry name" value="EGF"/>
    <property type="match status" value="6"/>
</dbReference>
<dbReference type="PROSITE" id="PS00010">
    <property type="entry name" value="ASX_HYDROXYL"/>
    <property type="match status" value="2"/>
</dbReference>
<evidence type="ECO:0000256" key="2">
    <source>
        <dbReference type="ARBA" id="ARBA00022729"/>
    </source>
</evidence>
<dbReference type="RefSeq" id="XP_035685247.1">
    <property type="nucleotide sequence ID" value="XM_035829354.1"/>
</dbReference>
<dbReference type="InterPro" id="IPR000152">
    <property type="entry name" value="EGF-type_Asp/Asn_hydroxyl_site"/>
</dbReference>
<dbReference type="PROSITE" id="PS50812">
    <property type="entry name" value="PWWP"/>
    <property type="match status" value="1"/>
</dbReference>
<proteinExistence type="predicted"/>
<dbReference type="InterPro" id="IPR000742">
    <property type="entry name" value="EGF"/>
</dbReference>
<dbReference type="SUPFAM" id="SSF63748">
    <property type="entry name" value="Tudor/PWWP/MBT"/>
    <property type="match status" value="1"/>
</dbReference>
<keyword evidence="1 5" id="KW-0245">EGF-like domain</keyword>
<dbReference type="InterPro" id="IPR049883">
    <property type="entry name" value="NOTCH1_EGF-like"/>
</dbReference>
<dbReference type="GO" id="GO:0005201">
    <property type="term" value="F:extracellular matrix structural constituent"/>
    <property type="evidence" value="ECO:0000318"/>
    <property type="project" value="GO_Central"/>
</dbReference>
<dbReference type="PROSITE" id="PS51257">
    <property type="entry name" value="PROKAR_LIPOPROTEIN"/>
    <property type="match status" value="1"/>
</dbReference>
<feature type="compositionally biased region" description="Polar residues" evidence="6">
    <location>
        <begin position="2343"/>
        <end position="2358"/>
    </location>
</feature>
<protein>
    <submittedName>
        <fullName evidence="14">Uncharacterized protein LOC118421853</fullName>
    </submittedName>
</protein>
<dbReference type="GO" id="GO:0071944">
    <property type="term" value="C:cell periphery"/>
    <property type="evidence" value="ECO:0007669"/>
    <property type="project" value="UniProtKB-ARBA"/>
</dbReference>
<dbReference type="SMART" id="SM00179">
    <property type="entry name" value="EGF_CA"/>
    <property type="match status" value="3"/>
</dbReference>
<feature type="transmembrane region" description="Helical" evidence="7">
    <location>
        <begin position="2217"/>
        <end position="2237"/>
    </location>
</feature>
<dbReference type="InterPro" id="IPR018097">
    <property type="entry name" value="EGF_Ca-bd_CS"/>
</dbReference>
<dbReference type="OrthoDB" id="10040649at2759"/>
<dbReference type="PANTHER" id="PTHR24039">
    <property type="entry name" value="FIBRILLIN-RELATED"/>
    <property type="match status" value="1"/>
</dbReference>
<dbReference type="SUPFAM" id="SSF82671">
    <property type="entry name" value="SEA domain"/>
    <property type="match status" value="1"/>
</dbReference>
<evidence type="ECO:0000256" key="7">
    <source>
        <dbReference type="SAM" id="Phobius"/>
    </source>
</evidence>
<name>A0A9J7MXK7_BRAFL</name>
<dbReference type="Gene3D" id="2.30.30.140">
    <property type="match status" value="1"/>
</dbReference>
<dbReference type="InterPro" id="IPR009030">
    <property type="entry name" value="Growth_fac_rcpt_cys_sf"/>
</dbReference>
<dbReference type="Pfam" id="PF00092">
    <property type="entry name" value="VWA"/>
    <property type="match status" value="1"/>
</dbReference>
<evidence type="ECO:0000256" key="5">
    <source>
        <dbReference type="PROSITE-ProRule" id="PRU00076"/>
    </source>
</evidence>
<dbReference type="SMART" id="SM00327">
    <property type="entry name" value="VWA"/>
    <property type="match status" value="1"/>
</dbReference>
<dbReference type="Gene3D" id="3.40.50.410">
    <property type="entry name" value="von Willebrand factor, type A domain"/>
    <property type="match status" value="1"/>
</dbReference>
<evidence type="ECO:0000256" key="6">
    <source>
        <dbReference type="SAM" id="MobiDB-lite"/>
    </source>
</evidence>
<dbReference type="PANTHER" id="PTHR24039:SF58">
    <property type="entry name" value="EGF-LIKE DOMAIN-CONTAINING PROTEIN"/>
    <property type="match status" value="1"/>
</dbReference>
<dbReference type="Pfam" id="PF00855">
    <property type="entry name" value="PWWP"/>
    <property type="match status" value="1"/>
</dbReference>
<keyword evidence="7" id="KW-1133">Transmembrane helix</keyword>
<keyword evidence="7" id="KW-0812">Transmembrane</keyword>
<dbReference type="GO" id="GO:0005576">
    <property type="term" value="C:extracellular region"/>
    <property type="evidence" value="ECO:0000318"/>
    <property type="project" value="GO_Central"/>
</dbReference>
<dbReference type="SUPFAM" id="SSF57184">
    <property type="entry name" value="Growth factor receptor domain"/>
    <property type="match status" value="2"/>
</dbReference>
<keyword evidence="2 8" id="KW-0732">Signal</keyword>
<dbReference type="InterPro" id="IPR001881">
    <property type="entry name" value="EGF-like_Ca-bd_dom"/>
</dbReference>
<accession>A0A9J7MXK7</accession>
<dbReference type="CDD" id="cd01450">
    <property type="entry name" value="vWFA_subfamily_ECM"/>
    <property type="match status" value="1"/>
</dbReference>
<reference evidence="14" key="2">
    <citation type="submission" date="2025-08" db="UniProtKB">
        <authorList>
            <consortium name="RefSeq"/>
        </authorList>
    </citation>
    <scope>IDENTIFICATION</scope>
    <source>
        <strain evidence="14">S238N-H82</strain>
        <tissue evidence="14">Testes</tissue>
    </source>
</reference>
<keyword evidence="7" id="KW-0472">Membrane</keyword>
<dbReference type="GO" id="GO:0005509">
    <property type="term" value="F:calcium ion binding"/>
    <property type="evidence" value="ECO:0007669"/>
    <property type="project" value="InterPro"/>
</dbReference>
<dbReference type="SUPFAM" id="SSF48371">
    <property type="entry name" value="ARM repeat"/>
    <property type="match status" value="1"/>
</dbReference>
<dbReference type="InterPro" id="IPR024731">
    <property type="entry name" value="NELL2-like_EGF"/>
</dbReference>
<feature type="compositionally biased region" description="Polar residues" evidence="6">
    <location>
        <begin position="1892"/>
        <end position="1928"/>
    </location>
</feature>
<evidence type="ECO:0000259" key="11">
    <source>
        <dbReference type="PROSITE" id="PS50234"/>
    </source>
</evidence>
<dbReference type="CDD" id="cd00054">
    <property type="entry name" value="EGF_CA"/>
    <property type="match status" value="4"/>
</dbReference>
<dbReference type="Pfam" id="PF07645">
    <property type="entry name" value="EGF_CA"/>
    <property type="match status" value="3"/>
</dbReference>
<feature type="domain" description="VWFA" evidence="11">
    <location>
        <begin position="216"/>
        <end position="393"/>
    </location>
</feature>
<feature type="region of interest" description="Disordered" evidence="6">
    <location>
        <begin position="1887"/>
        <end position="1932"/>
    </location>
</feature>
<evidence type="ECO:0000256" key="3">
    <source>
        <dbReference type="ARBA" id="ARBA00022737"/>
    </source>
</evidence>
<dbReference type="SUPFAM" id="SSF53300">
    <property type="entry name" value="vWA-like"/>
    <property type="match status" value="1"/>
</dbReference>
<feature type="region of interest" description="Disordered" evidence="6">
    <location>
        <begin position="2343"/>
        <end position="2364"/>
    </location>
</feature>
<dbReference type="PROSITE" id="PS01187">
    <property type="entry name" value="EGF_CA"/>
    <property type="match status" value="3"/>
</dbReference>
<evidence type="ECO:0000259" key="10">
    <source>
        <dbReference type="PROSITE" id="PS50026"/>
    </source>
</evidence>
<dbReference type="InterPro" id="IPR016024">
    <property type="entry name" value="ARM-type_fold"/>
</dbReference>
<dbReference type="InterPro" id="IPR036364">
    <property type="entry name" value="SEA_dom_sf"/>
</dbReference>
<dbReference type="Gene3D" id="2.10.25.10">
    <property type="entry name" value="Laminin"/>
    <property type="match status" value="5"/>
</dbReference>
<evidence type="ECO:0000256" key="1">
    <source>
        <dbReference type="ARBA" id="ARBA00022536"/>
    </source>
</evidence>
<comment type="caution">
    <text evidence="5">Lacks conserved residue(s) required for the propagation of feature annotation.</text>
</comment>
<evidence type="ECO:0000313" key="14">
    <source>
        <dbReference type="RefSeq" id="XP_035685247.1"/>
    </source>
</evidence>
<keyword evidence="4" id="KW-1015">Disulfide bond</keyword>
<feature type="signal peptide" evidence="8">
    <location>
        <begin position="1"/>
        <end position="33"/>
    </location>
</feature>
<dbReference type="PROSITE" id="PS50026">
    <property type="entry name" value="EGF_3"/>
    <property type="match status" value="2"/>
</dbReference>
<dbReference type="CDD" id="cd05835">
    <property type="entry name" value="PWWP_DNMT3"/>
    <property type="match status" value="1"/>
</dbReference>
<dbReference type="InterPro" id="IPR036465">
    <property type="entry name" value="vWFA_dom_sf"/>
</dbReference>
<gene>
    <name evidence="14" type="primary">LOC118421853</name>
</gene>
<feature type="domain" description="SEA" evidence="9">
    <location>
        <begin position="101"/>
        <end position="209"/>
    </location>
</feature>
<dbReference type="InterPro" id="IPR002035">
    <property type="entry name" value="VWF_A"/>
</dbReference>
<evidence type="ECO:0000259" key="12">
    <source>
        <dbReference type="PROSITE" id="PS50812"/>
    </source>
</evidence>
<dbReference type="Proteomes" id="UP000001554">
    <property type="component" value="Chromosome 8"/>
</dbReference>
<organism evidence="13 14">
    <name type="scientific">Branchiostoma floridae</name>
    <name type="common">Florida lancelet</name>
    <name type="synonym">Amphioxus</name>
    <dbReference type="NCBI Taxonomy" id="7739"/>
    <lineage>
        <taxon>Eukaryota</taxon>
        <taxon>Metazoa</taxon>
        <taxon>Chordata</taxon>
        <taxon>Cephalochordata</taxon>
        <taxon>Leptocardii</taxon>
        <taxon>Amphioxiformes</taxon>
        <taxon>Branchiostomatidae</taxon>
        <taxon>Branchiostoma</taxon>
    </lineage>
</organism>
<evidence type="ECO:0000256" key="8">
    <source>
        <dbReference type="SAM" id="SignalP"/>
    </source>
</evidence>
<evidence type="ECO:0000313" key="13">
    <source>
        <dbReference type="Proteomes" id="UP000001554"/>
    </source>
</evidence>
<sequence>MSSRRKPGRREWQSWRFCMGLVLTAVWISGSSCFEASVVEDFVAHRLESRVKRAIQNVRVGLEFVMAQYSTEAVRYSFLNATNVQNGFSNLNPLIGQGLVGGEKYHVSFVILETFSGDLYSPDSTAYADLKARVENAVGSLLFAENGVILIDLCDFRPRGTNIQATLRVMVAPSAVTSVQTTLGTAIATGQLGDLSVDADYFTLDPDLPLYDIPIDLVFLVDGSDNTTDAEFRAMTSFAGKVAAEFQLGPDSARVLVEQYSDALTSSLDSGNFTSWADMQAALATLVKQGGGRALARSCVESVNGLLQAGRPDVPKIIVAFSTGPDDSSANISLSFAGHFARQLGVVVYGVALGPAANRGALQNLVGYSSSNLRSLRNTRGFVDLRNRLPARFGNVGVLSYGWVQLAQRYVSSYDDVTSDAHVTLEQEVLTQLNAIFAGVDGFQTVNVLQARNVISSGYTQVAFSVQSGAYSLEALLTAWRSNGPSQFHAVSSSLLVPSDFQAFYARFVFMANTLPSEEPVDIVFAYQNEILRQFYTLVNSSESNSQIYYAQVANAFKWRVGYVVYLRIVVSRTVRADLQTFLLTQVREGGLPDAEAGSLSFNADILGFGAVPTVDVFVDDLSILRESLHGYSPGGPVDVPLQFFIANNGTDNPSVARTCKDSNSTYVDCSLADAPLSSRQPNFALSAYMTDSANLEDASARKEVDVDVNLDTSVSLRLGLAAAGRTWFSGPQVQVAFADAAECQLYTHICLTVSLLDSYHDYGADNNDFCIEIPDKNCALLPCSAGICGTNANCFDGDGQLPTCVCVEGYRSPTDDGHDCQDIDECAEALEQDAPVCDRSANLRCSNTAGGFDCNCRQGWTMDNGVCAKSNRLHGSVSIPEPFEPELNDPTSVAFQTLSLRVTVTITQLFRITIIVVIRITIISFSPGSIVANYAIDMPAGQNISADALTDALSDALVGALNQSNPLNVDPATVTVTDFDECANETTNDCSAFANCNNTVGSFTCACQPGYIDQDPVDDPGRTCESPPTPTPSVSLPLPTTISVILPSSLQPTLPESLATLAPTVAPTVPESLATLAPTISPTLPESLATLAPTVSPTIPESLATLAPTVSPTIPESLATLAPTVSPTLPESLATLAPTVSPTIPESLATLVPTVSPTLPESLATLAPTVSPTIPESLATLAPTVSPTLPESLATLAPTVSPTQSESLATLAPTIPESLATLAPTVSQTVPESLATLAPTVSPILPESLATLAPTVSPTLPESLATLAPTVSPTLPESLATLAPSVSPTIPESLATLVPTISPTLPESLATLPPSVSPTVPESLATLAPTVSPTLPESLATLAPTVSPIVSETLATLAPTVSPTLPESLATLVPTVSPTLPESLATLAPTVSPTLPESLATLVPTVSPTLPESLATLAPTVSPTLPESLATLAPTVSPTLPESLATLAPAVSPTLPESLATLAPTVLPTIPESLATLAPTVSPTLPESLATLAPTVSPTLPESLATLTPTLPESLATLAPTVSPTLPESLATLAPTLPESLATLAPTVSPTLPESLATLAPTLPESLATLAPTVSPTIPESIATLAPTVSPTLPESLATLAPTVSPIVPESLATLAPSVSPTLPESLATLAPTVSPIVPESLATLAPSVSPTLPESLATLAPTVSPTVPQSLATLAPSVSPTLPESLATLAPTVSPTLPQSLATLPPVVSPTLPESLATLAPTVSPTLPQSLATLAPTVPPTIPESLATLAQTVSPTLPESLATLAPSPPDSLATLAPTVSATLPEYLATLAPTPSPTIPESLATLAPTVSMTLPESLATLAPVVSPTLLESLATLAPTASPTIPESLATLAPTPSPTGPASIATLVPTTAVPTPSLPASLLPSVSPTVSEATTPVPTALPSVSPSAPTVSEATTPVPTALPSVSPSAPTVSEATTPVATAAPTTSATIAVTPSATLGTPTVPQVSTSPASVSPPTVCSPICDVLASCVLINGTARCVCNSGFEGDGFTCTDLDECSTSPCTGPNERCKNRPGSFDCVCLPTYIRWGDDDNCTATSRHNIDVTYTDNFDYNPDQHDGNSNGFQAERQRHINEFDDLVDGWVGNVPDVDKVATSFNNFRSGSLIANNDVILAGKPLSSAQVQEGLNGRINNDPNSNFKQVTAKPYDYCGDSNTQDACYSRDYCTNTDTGGFTCQCPPTHIDDSPAGLPGRNCNINRVPIILGVVGAALLLFLLVLLAMKGTKYGRRKVWAPKRKIPKPGDFDPGDMVWAREEGRSLYWPGRVVSETDRGESMWVRWTGSGGYSKVKQKRIAPFYQFDQYFDRTAYHNLPAYRKSVNDALRTMNTPANGTASPVPTTEDATAPAEDYQPRPAANPLLRPKGVPHLQVPANGNGAGAHRGNGTVQGDDVSSQASTIDMDWTRIRTSKRFAPNVAPLTYTKNQDDMYLPMRDRDDGSTSHRFVTSSSQRLKAARSSDYVLLNFDNKSDI</sequence>
<reference evidence="13" key="1">
    <citation type="journal article" date="2020" name="Nat. Ecol. Evol.">
        <title>Deeply conserved synteny resolves early events in vertebrate evolution.</title>
        <authorList>
            <person name="Simakov O."/>
            <person name="Marletaz F."/>
            <person name="Yue J.X."/>
            <person name="O'Connell B."/>
            <person name="Jenkins J."/>
            <person name="Brandt A."/>
            <person name="Calef R."/>
            <person name="Tung C.H."/>
            <person name="Huang T.K."/>
            <person name="Schmutz J."/>
            <person name="Satoh N."/>
            <person name="Yu J.K."/>
            <person name="Putnam N.H."/>
            <person name="Green R.E."/>
            <person name="Rokhsar D.S."/>
        </authorList>
    </citation>
    <scope>NUCLEOTIDE SEQUENCE [LARGE SCALE GENOMIC DNA]</scope>
    <source>
        <strain evidence="13">S238N-H82</strain>
    </source>
</reference>
<evidence type="ECO:0000259" key="9">
    <source>
        <dbReference type="PROSITE" id="PS50024"/>
    </source>
</evidence>
<dbReference type="PROSITE" id="PS50234">
    <property type="entry name" value="VWFA"/>
    <property type="match status" value="1"/>
</dbReference>
<dbReference type="OMA" id="GPNERCK"/>
<dbReference type="KEGG" id="bfo:118421853"/>
<dbReference type="Pfam" id="PF12947">
    <property type="entry name" value="EGF_3"/>
    <property type="match status" value="1"/>
</dbReference>
<dbReference type="InterPro" id="IPR000082">
    <property type="entry name" value="SEA_dom"/>
</dbReference>
<feature type="chain" id="PRO_5039940032" evidence="8">
    <location>
        <begin position="34"/>
        <end position="2486"/>
    </location>
</feature>
<feature type="domain" description="SEA" evidence="9">
    <location>
        <begin position="870"/>
        <end position="982"/>
    </location>
</feature>
<dbReference type="FunFam" id="2.10.25.10:FF:000038">
    <property type="entry name" value="Fibrillin 2"/>
    <property type="match status" value="1"/>
</dbReference>
<dbReference type="PROSITE" id="PS50024">
    <property type="entry name" value="SEA"/>
    <property type="match status" value="2"/>
</dbReference>
<feature type="domain" description="PWWP" evidence="12">
    <location>
        <begin position="2263"/>
        <end position="2316"/>
    </location>
</feature>
<dbReference type="Pfam" id="PF01390">
    <property type="entry name" value="SEA"/>
    <property type="match status" value="1"/>
</dbReference>
<evidence type="ECO:0000256" key="4">
    <source>
        <dbReference type="ARBA" id="ARBA00023157"/>
    </source>
</evidence>
<keyword evidence="3" id="KW-0677">Repeat</keyword>
<feature type="domain" description="EGF-like" evidence="10">
    <location>
        <begin position="979"/>
        <end position="1018"/>
    </location>
</feature>